<comment type="similarity">
    <text evidence="1">Belongs to the helicase family. UvrD subfamily.</text>
</comment>
<dbReference type="GO" id="GO:0005524">
    <property type="term" value="F:ATP binding"/>
    <property type="evidence" value="ECO:0007669"/>
    <property type="project" value="UniProtKB-UniRule"/>
</dbReference>
<keyword evidence="6" id="KW-0238">DNA-binding</keyword>
<comment type="catalytic activity">
    <reaction evidence="11">
        <text>ATP + H2O = ADP + phosphate + H(+)</text>
        <dbReference type="Rhea" id="RHEA:13065"/>
        <dbReference type="ChEBI" id="CHEBI:15377"/>
        <dbReference type="ChEBI" id="CHEBI:15378"/>
        <dbReference type="ChEBI" id="CHEBI:30616"/>
        <dbReference type="ChEBI" id="CHEBI:43474"/>
        <dbReference type="ChEBI" id="CHEBI:456216"/>
        <dbReference type="EC" id="5.6.2.4"/>
    </reaction>
</comment>
<dbReference type="RefSeq" id="WP_138084876.1">
    <property type="nucleotide sequence ID" value="NZ_VAUV01000003.1"/>
</dbReference>
<evidence type="ECO:0000256" key="5">
    <source>
        <dbReference type="ARBA" id="ARBA00022840"/>
    </source>
</evidence>
<evidence type="ECO:0000256" key="10">
    <source>
        <dbReference type="ARBA" id="ARBA00034923"/>
    </source>
</evidence>
<dbReference type="PROSITE" id="PS51198">
    <property type="entry name" value="UVRD_HELICASE_ATP_BIND"/>
    <property type="match status" value="1"/>
</dbReference>
<dbReference type="InterPro" id="IPR014016">
    <property type="entry name" value="UvrD-like_ATP-bd"/>
</dbReference>
<evidence type="ECO:0000256" key="3">
    <source>
        <dbReference type="ARBA" id="ARBA00022801"/>
    </source>
</evidence>
<dbReference type="Gene3D" id="3.40.50.300">
    <property type="entry name" value="P-loop containing nucleotide triphosphate hydrolases"/>
    <property type="match status" value="2"/>
</dbReference>
<dbReference type="Pfam" id="PF00580">
    <property type="entry name" value="UvrD-helicase"/>
    <property type="match status" value="1"/>
</dbReference>
<keyword evidence="16" id="KW-1185">Reference proteome</keyword>
<comment type="caution">
    <text evidence="15">The sequence shown here is derived from an EMBL/GenBank/DDBJ whole genome shotgun (WGS) entry which is preliminary data.</text>
</comment>
<accession>A0A5R8KHW4</accession>
<evidence type="ECO:0000256" key="1">
    <source>
        <dbReference type="ARBA" id="ARBA00009922"/>
    </source>
</evidence>
<evidence type="ECO:0000313" key="15">
    <source>
        <dbReference type="EMBL" id="TLD71872.1"/>
    </source>
</evidence>
<protein>
    <recommendedName>
        <fullName evidence="9">DNA 3'-5' helicase</fullName>
        <ecNumber evidence="9">5.6.2.4</ecNumber>
    </recommendedName>
    <alternativeName>
        <fullName evidence="10">DNA 3'-5' helicase II</fullName>
    </alternativeName>
</protein>
<dbReference type="Proteomes" id="UP000306196">
    <property type="component" value="Unassembled WGS sequence"/>
</dbReference>
<dbReference type="GO" id="GO:0005829">
    <property type="term" value="C:cytosol"/>
    <property type="evidence" value="ECO:0007669"/>
    <property type="project" value="TreeGrafter"/>
</dbReference>
<dbReference type="OrthoDB" id="9810135at2"/>
<evidence type="ECO:0000256" key="9">
    <source>
        <dbReference type="ARBA" id="ARBA00034808"/>
    </source>
</evidence>
<dbReference type="GO" id="GO:0000725">
    <property type="term" value="P:recombinational repair"/>
    <property type="evidence" value="ECO:0007669"/>
    <property type="project" value="TreeGrafter"/>
</dbReference>
<gene>
    <name evidence="15" type="ORF">FEM03_03870</name>
</gene>
<feature type="domain" description="UvrD-like helicase C-terminal" evidence="14">
    <location>
        <begin position="279"/>
        <end position="560"/>
    </location>
</feature>
<keyword evidence="2 12" id="KW-0547">Nucleotide-binding</keyword>
<dbReference type="InterPro" id="IPR027417">
    <property type="entry name" value="P-loop_NTPase"/>
</dbReference>
<dbReference type="PANTHER" id="PTHR11070:SF2">
    <property type="entry name" value="ATP-DEPENDENT DNA HELICASE SRS2"/>
    <property type="match status" value="1"/>
</dbReference>
<dbReference type="Gene3D" id="1.10.486.10">
    <property type="entry name" value="PCRA, domain 4"/>
    <property type="match status" value="1"/>
</dbReference>
<dbReference type="SUPFAM" id="SSF52540">
    <property type="entry name" value="P-loop containing nucleoside triphosphate hydrolases"/>
    <property type="match status" value="1"/>
</dbReference>
<keyword evidence="5 12" id="KW-0067">ATP-binding</keyword>
<keyword evidence="4 12" id="KW-0347">Helicase</keyword>
<dbReference type="InterPro" id="IPR013986">
    <property type="entry name" value="DExx_box_DNA_helicase_dom_sf"/>
</dbReference>
<evidence type="ECO:0000256" key="4">
    <source>
        <dbReference type="ARBA" id="ARBA00022806"/>
    </source>
</evidence>
<evidence type="ECO:0000259" key="13">
    <source>
        <dbReference type="PROSITE" id="PS51198"/>
    </source>
</evidence>
<keyword evidence="3 12" id="KW-0378">Hydrolase</keyword>
<dbReference type="InterPro" id="IPR000212">
    <property type="entry name" value="DNA_helicase_UvrD/REP"/>
</dbReference>
<dbReference type="Pfam" id="PF13361">
    <property type="entry name" value="UvrD_C"/>
    <property type="match status" value="1"/>
</dbReference>
<keyword evidence="7" id="KW-0413">Isomerase</keyword>
<evidence type="ECO:0000256" key="12">
    <source>
        <dbReference type="PROSITE-ProRule" id="PRU00560"/>
    </source>
</evidence>
<organism evidence="15 16">
    <name type="scientific">Phragmitibacter flavus</name>
    <dbReference type="NCBI Taxonomy" id="2576071"/>
    <lineage>
        <taxon>Bacteria</taxon>
        <taxon>Pseudomonadati</taxon>
        <taxon>Verrucomicrobiota</taxon>
        <taxon>Verrucomicrobiia</taxon>
        <taxon>Verrucomicrobiales</taxon>
        <taxon>Verrucomicrobiaceae</taxon>
        <taxon>Phragmitibacter</taxon>
    </lineage>
</organism>
<reference evidence="15 16" key="1">
    <citation type="submission" date="2019-05" db="EMBL/GenBank/DDBJ databases">
        <title>Verrucobacter flavum gen. nov., sp. nov. a new member of the family Verrucomicrobiaceae.</title>
        <authorList>
            <person name="Szuroczki S."/>
            <person name="Abbaszade G."/>
            <person name="Szabo A."/>
            <person name="Felfoldi T."/>
            <person name="Schumann P."/>
            <person name="Boka K."/>
            <person name="Keki Z."/>
            <person name="Toumi M."/>
            <person name="Toth E."/>
        </authorList>
    </citation>
    <scope>NUCLEOTIDE SEQUENCE [LARGE SCALE GENOMIC DNA]</scope>
    <source>
        <strain evidence="15 16">MG-N-17</strain>
    </source>
</reference>
<name>A0A5R8KHW4_9BACT</name>
<dbReference type="EMBL" id="VAUV01000003">
    <property type="protein sequence ID" value="TLD71872.1"/>
    <property type="molecule type" value="Genomic_DNA"/>
</dbReference>
<proteinExistence type="inferred from homology"/>
<dbReference type="GO" id="GO:0003677">
    <property type="term" value="F:DNA binding"/>
    <property type="evidence" value="ECO:0007669"/>
    <property type="project" value="UniProtKB-KW"/>
</dbReference>
<evidence type="ECO:0000256" key="11">
    <source>
        <dbReference type="ARBA" id="ARBA00048988"/>
    </source>
</evidence>
<dbReference type="CDD" id="cd18807">
    <property type="entry name" value="SF1_C_UvrD"/>
    <property type="match status" value="1"/>
</dbReference>
<evidence type="ECO:0000256" key="8">
    <source>
        <dbReference type="ARBA" id="ARBA00034617"/>
    </source>
</evidence>
<dbReference type="PANTHER" id="PTHR11070">
    <property type="entry name" value="UVRD / RECB / PCRA DNA HELICASE FAMILY MEMBER"/>
    <property type="match status" value="1"/>
</dbReference>
<evidence type="ECO:0000256" key="2">
    <source>
        <dbReference type="ARBA" id="ARBA00022741"/>
    </source>
</evidence>
<dbReference type="InterPro" id="IPR014017">
    <property type="entry name" value="DNA_helicase_UvrD-like_C"/>
</dbReference>
<evidence type="ECO:0000256" key="6">
    <source>
        <dbReference type="ARBA" id="ARBA00023125"/>
    </source>
</evidence>
<dbReference type="CDD" id="cd17932">
    <property type="entry name" value="DEXQc_UvrD"/>
    <property type="match status" value="1"/>
</dbReference>
<sequence>MAFDYSLLNVQQREAVKTIHGPVLILAGAGTGKTRVITMRIRYMVEEGISPANILAVTFTNKAANEMRERVGEMLGAAKSKHITLGTFHAFCMRLLRVYAEKIGYKKNFVIYSQGEQQGLVKKILGRLLTKEETLDPSMALMRISKAKNDGSTLGNPERDLDAAVMQQYGDDLRSLNAMDFDDLLLYAVELLEQHDEVREEVRQKYKFVMVDEFQDTNTLQMRLLRALVGPPHNICVVGDDDQSIYGWRGADITNINDYESFFPGATVIKLEENYRSTTAILHTANSLIKHNLGRRGKNLWSKNPGHEPVRMVIVEDEKEEARIIADEMIELQTKKGDTWDDMAVLFRTNEQSRVLEGEFRKRKIPYRIIGARSFFDRREVKDIIAYLTVMVNPDEDTSLLRILNTPTRGIGNSTAQLARQHSIDNGCSVFVAMKDPEFQALLSERTKTPLLEFIEMMDRYGDMARTNSTAYGVMAERFLHEIAYVDHLRKGAKEPDDSAVAENGMKMTIDALHGFDARRRGDGMQAFLDEISLNDDREDKDDIEKKTGVCLITMHAAKGLEFPVVYLPGLEEGILPHKRSIDENRKDEERRLFYVGITRAKRRLTLSYVRYRMKWGQKQTCMPSSFLKELDRTYLEEFDHAAFMKEEIEPDDALDYFAKLRKEMLEGG</sequence>
<comment type="catalytic activity">
    <reaction evidence="8">
        <text>Couples ATP hydrolysis with the unwinding of duplex DNA by translocating in the 3'-5' direction.</text>
        <dbReference type="EC" id="5.6.2.4"/>
    </reaction>
</comment>
<evidence type="ECO:0000259" key="14">
    <source>
        <dbReference type="PROSITE" id="PS51217"/>
    </source>
</evidence>
<dbReference type="EC" id="5.6.2.4" evidence="9"/>
<evidence type="ECO:0000256" key="7">
    <source>
        <dbReference type="ARBA" id="ARBA00023235"/>
    </source>
</evidence>
<dbReference type="Gene3D" id="1.10.10.160">
    <property type="match status" value="1"/>
</dbReference>
<dbReference type="GO" id="GO:0016887">
    <property type="term" value="F:ATP hydrolysis activity"/>
    <property type="evidence" value="ECO:0007669"/>
    <property type="project" value="RHEA"/>
</dbReference>
<feature type="domain" description="UvrD-like helicase ATP-binding" evidence="13">
    <location>
        <begin position="6"/>
        <end position="278"/>
    </location>
</feature>
<evidence type="ECO:0000313" key="16">
    <source>
        <dbReference type="Proteomes" id="UP000306196"/>
    </source>
</evidence>
<dbReference type="AlphaFoldDB" id="A0A5R8KHW4"/>
<feature type="binding site" evidence="12">
    <location>
        <begin position="27"/>
        <end position="34"/>
    </location>
    <ligand>
        <name>ATP</name>
        <dbReference type="ChEBI" id="CHEBI:30616"/>
    </ligand>
</feature>
<dbReference type="PROSITE" id="PS51217">
    <property type="entry name" value="UVRD_HELICASE_CTER"/>
    <property type="match status" value="1"/>
</dbReference>
<dbReference type="GO" id="GO:0043138">
    <property type="term" value="F:3'-5' DNA helicase activity"/>
    <property type="evidence" value="ECO:0007669"/>
    <property type="project" value="UniProtKB-EC"/>
</dbReference>